<dbReference type="InterPro" id="IPR010620">
    <property type="entry name" value="SBBP_repeat"/>
</dbReference>
<name>A0A075GYQ1_9EURY</name>
<dbReference type="EMBL" id="KF900800">
    <property type="protein sequence ID" value="AIF07392.1"/>
    <property type="molecule type" value="Genomic_DNA"/>
</dbReference>
<evidence type="ECO:0000259" key="1">
    <source>
        <dbReference type="Pfam" id="PF25778"/>
    </source>
</evidence>
<sequence>MEIKGSEKNTWISLVFPDSNKVIPEGEEKLEHKSNYFMGIDSSKWKSDVPNYEKVIYRNIYDNIDLVYYSSEYGLKYDWVVASGGDPSNIQERFMGATSVKINGQGGLIITSTVGKLIEAKPYSYQIKDGLLQEINIQFDILDQISISYNIIDYDPTLTLIIDPLIYSTFVGGSDTDKGYGGALDALGNVYVTGDTESNDFPTTSGAYDTTYNSGSSPVIFVFKLNNLGTDLIYSTYVGADINSSLGRGIAVDLSGNAYVAGQTSSPGFPTTEDAYDTTHNGKSDIVVFKLNSDGSNLIFSTFVGGTERDTLEGGNNIKLDPVSSDVFIVGNSFSQTFLNDFPTTEGAYDETYNGRTDIVVFKLSSDGSNLIYSTYVGGSNSDVGWGISLDVNTDVYITGNTKSPDFPVTFGAFDMTYNGCLPPPALCHDATVFKLSSDGSELIYSTYVGGIDGDGGMDIEVDIEGNAYIVGTSLSVDFPTTPGAYDDAHNGLYDVILFKLNNDGTDLIYSTFIGGSQFEAGLSLVIDPSNNAYITGMSDSLDFPVTLEEGGLPPSGREDVINLKLNFDGSELIYSSLVGGDRRDEGWCIVLDQLLNPVITGKTYDGVIIDFPTTPGAYDNFHNGEWDVFVFKDLVP</sequence>
<dbReference type="Pfam" id="PF06739">
    <property type="entry name" value="SBBP"/>
    <property type="match status" value="3"/>
</dbReference>
<dbReference type="Pfam" id="PF25778">
    <property type="entry name" value="DUF7948"/>
    <property type="match status" value="1"/>
</dbReference>
<protein>
    <submittedName>
        <fullName evidence="2">Cell surface glycoprotein (S-layer protein) related protein</fullName>
    </submittedName>
</protein>
<feature type="domain" description="DUF7948" evidence="1">
    <location>
        <begin position="12"/>
        <end position="164"/>
    </location>
</feature>
<organism evidence="2">
    <name type="scientific">uncultured marine group II/III euryarchaeote KM3_202_G05</name>
    <dbReference type="NCBI Taxonomy" id="1457978"/>
    <lineage>
        <taxon>Archaea</taxon>
        <taxon>Methanobacteriati</taxon>
        <taxon>Methanobacteriota</taxon>
        <taxon>environmental samples</taxon>
    </lineage>
</organism>
<evidence type="ECO:0000313" key="2">
    <source>
        <dbReference type="EMBL" id="AIF07392.1"/>
    </source>
</evidence>
<reference evidence="2" key="1">
    <citation type="journal article" date="2014" name="Genome Biol. Evol.">
        <title>Pangenome evidence for extensive interdomain horizontal transfer affecting lineage core and shell genes in uncultured planktonic thaumarchaeota and euryarchaeota.</title>
        <authorList>
            <person name="Deschamps P."/>
            <person name="Zivanovic Y."/>
            <person name="Moreira D."/>
            <person name="Rodriguez-Valera F."/>
            <person name="Lopez-Garcia P."/>
        </authorList>
    </citation>
    <scope>NUCLEOTIDE SEQUENCE</scope>
</reference>
<dbReference type="PANTHER" id="PTHR35580:SF1">
    <property type="entry name" value="PHYTASE-LIKE DOMAIN-CONTAINING PROTEIN"/>
    <property type="match status" value="1"/>
</dbReference>
<dbReference type="InterPro" id="IPR052918">
    <property type="entry name" value="Motility_Chemotaxis_Reg"/>
</dbReference>
<accession>A0A075GYQ1</accession>
<proteinExistence type="predicted"/>
<dbReference type="AlphaFoldDB" id="A0A075GYQ1"/>
<dbReference type="InterPro" id="IPR057708">
    <property type="entry name" value="DUF7948"/>
</dbReference>
<dbReference type="PANTHER" id="PTHR35580">
    <property type="entry name" value="CELL SURFACE GLYCOPROTEIN (S-LAYER PROTEIN)-LIKE PROTEIN"/>
    <property type="match status" value="1"/>
</dbReference>